<protein>
    <submittedName>
        <fullName evidence="1">Uncharacterized protein</fullName>
    </submittedName>
</protein>
<organism evidence="1 2">
    <name type="scientific">Paraburkholderia steynii</name>
    <dbReference type="NCBI Taxonomy" id="1245441"/>
    <lineage>
        <taxon>Bacteria</taxon>
        <taxon>Pseudomonadati</taxon>
        <taxon>Pseudomonadota</taxon>
        <taxon>Betaproteobacteria</taxon>
        <taxon>Burkholderiales</taxon>
        <taxon>Burkholderiaceae</taxon>
        <taxon>Paraburkholderia</taxon>
    </lineage>
</organism>
<keyword evidence="2" id="KW-1185">Reference proteome</keyword>
<comment type="caution">
    <text evidence="1">The sequence shown here is derived from an EMBL/GenBank/DDBJ whole genome shotgun (WGS) entry which is preliminary data.</text>
</comment>
<dbReference type="Proteomes" id="UP000294200">
    <property type="component" value="Unassembled WGS sequence"/>
</dbReference>
<evidence type="ECO:0000313" key="1">
    <source>
        <dbReference type="EMBL" id="TCG09333.1"/>
    </source>
</evidence>
<name>A0A4R0XFN7_9BURK</name>
<accession>A0A4R0XFN7</accession>
<dbReference type="EMBL" id="MWML01000013">
    <property type="protein sequence ID" value="TCG09333.1"/>
    <property type="molecule type" value="Genomic_DNA"/>
</dbReference>
<sequence>MNIRDIAGISSQQELYELASNFNVHVGSMDKLIRFAGELQKRALADHAKRELAMDRLVEDAEELGLYNEPEKAA</sequence>
<gene>
    <name evidence="1" type="ORF">BZM27_05900</name>
</gene>
<evidence type="ECO:0000313" key="2">
    <source>
        <dbReference type="Proteomes" id="UP000294200"/>
    </source>
</evidence>
<proteinExistence type="predicted"/>
<reference evidence="1 2" key="1">
    <citation type="submission" date="2017-02" db="EMBL/GenBank/DDBJ databases">
        <title>Paraburkholderia sophoroidis sp. nov. and Paraburkholderia steynii sp. nov. rhizobial symbionts of the fynbos legume Hypocalyptus sophoroides.</title>
        <authorList>
            <person name="Steenkamp E.T."/>
            <person name="Beukes C.W."/>
            <person name="Van Zyl E."/>
            <person name="Avontuur J."/>
            <person name="Chan W.Y."/>
            <person name="Hassen A."/>
            <person name="Palmer M."/>
            <person name="Mthombeni L."/>
            <person name="Phalane F."/>
            <person name="Sereme K."/>
            <person name="Venter S.N."/>
        </authorList>
    </citation>
    <scope>NUCLEOTIDE SEQUENCE [LARGE SCALE GENOMIC DNA]</scope>
    <source>
        <strain evidence="1 2">HC1.1ba</strain>
    </source>
</reference>
<dbReference type="AlphaFoldDB" id="A0A4R0XFN7"/>